<keyword evidence="7 16" id="KW-0547">Nucleotide-binding</keyword>
<feature type="active site" description="4-aspartylphosphate intermediate" evidence="15">
    <location>
        <position position="304"/>
    </location>
</feature>
<dbReference type="Pfam" id="PF13246">
    <property type="entry name" value="Cation_ATPase"/>
    <property type="match status" value="1"/>
</dbReference>
<evidence type="ECO:0000256" key="16">
    <source>
        <dbReference type="PIRSR" id="PIRSR606539-2"/>
    </source>
</evidence>
<dbReference type="SFLD" id="SFLDF00027">
    <property type="entry name" value="p-type_atpase"/>
    <property type="match status" value="1"/>
</dbReference>
<feature type="transmembrane region" description="Helical" evidence="18">
    <location>
        <begin position="1213"/>
        <end position="1235"/>
    </location>
</feature>
<comment type="cofactor">
    <cofactor evidence="17">
        <name>Mg(2+)</name>
        <dbReference type="ChEBI" id="CHEBI:18420"/>
    </cofactor>
</comment>
<feature type="binding site" evidence="17">
    <location>
        <position position="964"/>
    </location>
    <ligand>
        <name>Mg(2+)</name>
        <dbReference type="ChEBI" id="CHEBI:18420"/>
    </ligand>
</feature>
<feature type="domain" description="P-type ATPase A" evidence="19">
    <location>
        <begin position="31"/>
        <end position="88"/>
    </location>
</feature>
<sequence>MFILAVSAIKEIVEDIKRHRADDEINHRLIEVLQNGQWHTIKWQELSVGDIVKVLNNTFFPADLVLLSSSEPQGMSFIETSNLDGETNLKIRQGVPTTSRILETKDFSQFRGTLESEPPNRHLYEFNGVLKEHDKQAVGLGPDQLLLRGAMLRNTAWIFGIVIYTGHDTKLMRNSTSAPLKRSTVDRLTNTQILMLFIILIILCIVSCIFNQLWTKRHFQTDWYLGIGNLLNKNFAYNLLTFIILYNNLIPISLQVTLELVRFLQAIFINMDIDMYHAESDTPAMARTSNLNEELGMVKYVFSDKTGTLTRNVMEFKKCSVAGSIYSIEDTPAQSRLVQVKVTGVQPGGEGELHSFSSRERSMMVDNRNEYLMAIFHNWHTHAPLFLCRWVSFKWEIVFPYHYLLQRASTSYHHPILNKNVHTRQIIRTISINFYYDVSVVRRGCPFFGMLAFSFACSARCYRLNRSTGSLMGGSSIMYFSTLVLKSTELQISNVTQIKHKCSCYFHQNLEENKPHFLFVYSNKRYFSNYSYCCFDICVTLAISTKKPCFGIILCPEYSGELNINFENYSFRLRKTTIEWDKTYHFQLITIRSHPFQNILNNHRTAPTLREFLTLMAICHTVIPEKQPGDSMNDIQYHAASPDERALVYGAKKFGYVFYTRTPTYVEIEALGVQERFEILNVLEFTSTRKRMSVIARNSKSEIKLYCKGADTVIYERLAPEGVAYRESTLSHLEEFATEGLRTLCCAVSDIPDDVYEDWKHTYHKASTSLQYREQKVEDAANLIETNLRLLGATAIEDKLQDGVPETIASLLEAKINVWVLTGDKQETAINIGYSCQLLSHSMDLILLNQDCLDVRNLRWWTSFNDSECLYDSFIPFSTQNTRSCILEHTSNGRFDNVGRKDAALIVDGKTLKYALSCDLRREFLDLCISCKVVICCRVSPIQKAEMVDLVTISTKSVTLAIGDGANDVAMIQKANVGVGISGVEGLQAACASDYSIAQFSYLRKLLLVHGAWNYSRMCKLILYSFYKNICLYVIELWFAIYSGWSGQILFERWTIGLYNVFFTALPPFAMGLFDKVTSAEQMLKEPRLYAPSQNAKLFNVKVFWRCIINALFHSMILFWLSYKIYEKDVIWKNGRDGGYLVLGNIVYTYVVVTVCLKAGLLTNSWTWLTHCSIWGSILLWFIFIFIYSNIWPALPVGAVFTGMDDMVFTTPVFWAGLLLIPLSALLFDVSWNAYRNSRKDNILTPPLKESRS</sequence>
<organism evidence="21">
    <name type="scientific">Anopheles gambiae</name>
    <name type="common">African malaria mosquito</name>
    <dbReference type="NCBI Taxonomy" id="7165"/>
    <lineage>
        <taxon>Eukaryota</taxon>
        <taxon>Metazoa</taxon>
        <taxon>Ecdysozoa</taxon>
        <taxon>Arthropoda</taxon>
        <taxon>Hexapoda</taxon>
        <taxon>Insecta</taxon>
        <taxon>Pterygota</taxon>
        <taxon>Neoptera</taxon>
        <taxon>Endopterygota</taxon>
        <taxon>Diptera</taxon>
        <taxon>Nematocera</taxon>
        <taxon>Culicoidea</taxon>
        <taxon>Culicidae</taxon>
        <taxon>Anophelinae</taxon>
        <taxon>Anopheles</taxon>
    </lineage>
</organism>
<keyword evidence="10 18" id="KW-1278">Translocase</keyword>
<feature type="binding site" evidence="16">
    <location>
        <position position="968"/>
    </location>
    <ligand>
        <name>ATP</name>
        <dbReference type="ChEBI" id="CHEBI:30616"/>
    </ligand>
</feature>
<evidence type="ECO:0000256" key="6">
    <source>
        <dbReference type="ARBA" id="ARBA00022723"/>
    </source>
</evidence>
<feature type="binding site" evidence="16">
    <location>
        <position position="306"/>
    </location>
    <ligand>
        <name>ATP</name>
        <dbReference type="ChEBI" id="CHEBI:30616"/>
    </ligand>
</feature>
<evidence type="ECO:0000256" key="13">
    <source>
        <dbReference type="ARBA" id="ARBA00034036"/>
    </source>
</evidence>
<dbReference type="SUPFAM" id="SSF81665">
    <property type="entry name" value="Calcium ATPase, transmembrane domain M"/>
    <property type="match status" value="1"/>
</dbReference>
<feature type="binding site" evidence="17">
    <location>
        <position position="304"/>
    </location>
    <ligand>
        <name>Mg(2+)</name>
        <dbReference type="ChEBI" id="CHEBI:18420"/>
    </ligand>
</feature>
<feature type="transmembrane region" description="Helical" evidence="18">
    <location>
        <begin position="193"/>
        <end position="215"/>
    </location>
</feature>
<feature type="binding site" evidence="16">
    <location>
        <position position="305"/>
    </location>
    <ligand>
        <name>ATP</name>
        <dbReference type="ChEBI" id="CHEBI:30616"/>
    </ligand>
</feature>
<feature type="binding site" evidence="17">
    <location>
        <position position="306"/>
    </location>
    <ligand>
        <name>Mg(2+)</name>
        <dbReference type="ChEBI" id="CHEBI:18420"/>
    </ligand>
</feature>
<dbReference type="InterPro" id="IPR006539">
    <property type="entry name" value="P-type_ATPase_IV"/>
</dbReference>
<feature type="transmembrane region" description="Helical" evidence="18">
    <location>
        <begin position="235"/>
        <end position="254"/>
    </location>
</feature>
<keyword evidence="11 18" id="KW-1133">Transmembrane helix</keyword>
<feature type="binding site" evidence="16">
    <location>
        <position position="304"/>
    </location>
    <ligand>
        <name>ATP</name>
        <dbReference type="ChEBI" id="CHEBI:30616"/>
    </ligand>
</feature>
<dbReference type="Gene3D" id="2.70.150.10">
    <property type="entry name" value="Calcium-transporting ATPase, cytoplasmic transduction domain A"/>
    <property type="match status" value="1"/>
</dbReference>
<dbReference type="InterPro" id="IPR023299">
    <property type="entry name" value="ATPase_P-typ_cyto_dom_N"/>
</dbReference>
<dbReference type="InterPro" id="IPR023214">
    <property type="entry name" value="HAD_sf"/>
</dbReference>
<comment type="subcellular location">
    <subcellularLocation>
        <location evidence="2">Cell membrane</location>
    </subcellularLocation>
    <subcellularLocation>
        <location evidence="1 18">Membrane</location>
        <topology evidence="1 18">Multi-pass membrane protein</topology>
    </subcellularLocation>
</comment>
<reference evidence="21" key="2">
    <citation type="submission" date="2002-03" db="EMBL/GenBank/DDBJ databases">
        <authorList>
            <consortium name="The Anopheles Genome Sequencing Consortium"/>
        </authorList>
    </citation>
    <scope>NUCLEOTIDE SEQUENCE</scope>
    <source>
        <strain evidence="21">PEST</strain>
    </source>
</reference>
<feature type="transmembrane region" description="Helical" evidence="18">
    <location>
        <begin position="1174"/>
        <end position="1193"/>
    </location>
</feature>
<dbReference type="VEuPathDB" id="VectorBase:AGAMI1_001506"/>
<dbReference type="FunFam" id="3.40.1110.10:FF:000035">
    <property type="entry name" value="Phospholipid-transporting ATPase"/>
    <property type="match status" value="1"/>
</dbReference>
<feature type="domain" description="P-type ATPase C-terminal" evidence="20">
    <location>
        <begin position="990"/>
        <end position="1238"/>
    </location>
</feature>
<feature type="binding site" evidence="16">
    <location>
        <position position="708"/>
    </location>
    <ligand>
        <name>ATP</name>
        <dbReference type="ChEBI" id="CHEBI:30616"/>
    </ligand>
</feature>
<evidence type="ECO:0000256" key="3">
    <source>
        <dbReference type="ARBA" id="ARBA00008109"/>
    </source>
</evidence>
<dbReference type="GO" id="GO:0090556">
    <property type="term" value="F:phosphatidylserine floppase activity"/>
    <property type="evidence" value="ECO:0007669"/>
    <property type="project" value="RHEA"/>
</dbReference>
<dbReference type="FunFam" id="2.70.150.10:FF:000021">
    <property type="entry name" value="Phospholipid-transporting ATPase"/>
    <property type="match status" value="1"/>
</dbReference>
<dbReference type="PaxDb" id="7165-AGAP011483-PA"/>
<reference evidence="21" key="4">
    <citation type="journal article" date="2007" name="Genome Biol.">
        <title>Update of the Anopheles gambiae PEST genome assembly.</title>
        <authorList>
            <person name="Sharakhova M.V."/>
            <person name="Hammond M.P."/>
            <person name="Lobo N.F."/>
            <person name="Krzywinski J."/>
            <person name="Unger M.F."/>
            <person name="Hillenmeyer M.E."/>
            <person name="Bruggner R.V."/>
            <person name="Birney E."/>
            <person name="Collins F.H."/>
        </authorList>
    </citation>
    <scope>NUCLEOTIDE SEQUENCE</scope>
    <source>
        <strain evidence="21">PEST</strain>
    </source>
</reference>
<dbReference type="GO" id="GO:0005886">
    <property type="term" value="C:plasma membrane"/>
    <property type="evidence" value="ECO:0007669"/>
    <property type="project" value="UniProtKB-SubCell"/>
</dbReference>
<protein>
    <recommendedName>
        <fullName evidence="18">Phospholipid-transporting ATPase</fullName>
        <ecNumber evidence="18">7.6.2.1</ecNumber>
    </recommendedName>
</protein>
<evidence type="ECO:0000256" key="5">
    <source>
        <dbReference type="ARBA" id="ARBA00022692"/>
    </source>
</evidence>
<dbReference type="Pfam" id="PF16212">
    <property type="entry name" value="PhoLip_ATPase_C"/>
    <property type="match status" value="1"/>
</dbReference>
<feature type="binding site" evidence="16">
    <location>
        <position position="685"/>
    </location>
    <ligand>
        <name>ATP</name>
        <dbReference type="ChEBI" id="CHEBI:30616"/>
    </ligand>
</feature>
<feature type="binding site" evidence="16">
    <location>
        <position position="742"/>
    </location>
    <ligand>
        <name>ATP</name>
        <dbReference type="ChEBI" id="CHEBI:30616"/>
    </ligand>
</feature>
<comment type="similarity">
    <text evidence="3 18">Belongs to the cation transport ATPase (P-type) (TC 3.A.3) family. Type IV subfamily.</text>
</comment>
<dbReference type="VEuPathDB" id="VectorBase:AGAP011483"/>
<feature type="binding site" evidence="16">
    <location>
        <position position="944"/>
    </location>
    <ligand>
        <name>ATP</name>
        <dbReference type="ChEBI" id="CHEBI:30616"/>
    </ligand>
</feature>
<feature type="binding site" evidence="16">
    <location>
        <position position="938"/>
    </location>
    <ligand>
        <name>ATP</name>
        <dbReference type="ChEBI" id="CHEBI:30616"/>
    </ligand>
</feature>
<dbReference type="PhylomeDB" id="Q7PMY3"/>
<evidence type="ECO:0000313" key="21">
    <source>
        <dbReference type="EMBL" id="EAA13061.5"/>
    </source>
</evidence>
<dbReference type="InterPro" id="IPR044492">
    <property type="entry name" value="P_typ_ATPase_HD_dom"/>
</dbReference>
<comment type="caution">
    <text evidence="21">The sequence shown here is derived from an EMBL/GenBank/DDBJ whole genome shotgun (WGS) entry which is preliminary data.</text>
</comment>
<dbReference type="FunFam" id="3.40.50.1000:FF:000014">
    <property type="entry name" value="Phospholipid-transporting ATPase"/>
    <property type="match status" value="1"/>
</dbReference>
<feature type="binding site" evidence="16">
    <location>
        <position position="824"/>
    </location>
    <ligand>
        <name>ATP</name>
        <dbReference type="ChEBI" id="CHEBI:30616"/>
    </ligand>
</feature>
<accession>Q7PMY3</accession>
<dbReference type="SUPFAM" id="SSF56784">
    <property type="entry name" value="HAD-like"/>
    <property type="match status" value="1"/>
</dbReference>
<dbReference type="GO" id="GO:0005524">
    <property type="term" value="F:ATP binding"/>
    <property type="evidence" value="ECO:0007669"/>
    <property type="project" value="UniProtKB-UniRule"/>
</dbReference>
<comment type="catalytic activity">
    <reaction evidence="13 18">
        <text>ATP + H2O + phospholipidSide 1 = ADP + phosphate + phospholipidSide 2.</text>
        <dbReference type="EC" id="7.6.2.1"/>
    </reaction>
</comment>
<feature type="binding site" evidence="16">
    <location>
        <position position="823"/>
    </location>
    <ligand>
        <name>ATP</name>
        <dbReference type="ChEBI" id="CHEBI:30616"/>
    </ligand>
</feature>
<dbReference type="SFLD" id="SFLDS00003">
    <property type="entry name" value="Haloacid_Dehalogenase"/>
    <property type="match status" value="1"/>
</dbReference>
<evidence type="ECO:0000256" key="18">
    <source>
        <dbReference type="RuleBase" id="RU362033"/>
    </source>
</evidence>
<dbReference type="PANTHER" id="PTHR24092">
    <property type="entry name" value="PROBABLE PHOSPHOLIPID-TRANSPORTING ATPASE"/>
    <property type="match status" value="1"/>
</dbReference>
<dbReference type="InterPro" id="IPR059000">
    <property type="entry name" value="ATPase_P-type_domA"/>
</dbReference>
<dbReference type="STRING" id="7165.Q7PMY3"/>
<evidence type="ECO:0000256" key="8">
    <source>
        <dbReference type="ARBA" id="ARBA00022840"/>
    </source>
</evidence>
<keyword evidence="4" id="KW-1003">Cell membrane</keyword>
<dbReference type="Gene3D" id="3.40.50.1000">
    <property type="entry name" value="HAD superfamily/HAD-like"/>
    <property type="match status" value="1"/>
</dbReference>
<dbReference type="AlphaFoldDB" id="Q7PMY3"/>
<evidence type="ECO:0000256" key="2">
    <source>
        <dbReference type="ARBA" id="ARBA00004236"/>
    </source>
</evidence>
<dbReference type="InterPro" id="IPR036412">
    <property type="entry name" value="HAD-like_sf"/>
</dbReference>
<dbReference type="InterPro" id="IPR008250">
    <property type="entry name" value="ATPase_P-typ_transduc_dom_A_sf"/>
</dbReference>
<dbReference type="InterPro" id="IPR032630">
    <property type="entry name" value="P_typ_ATPase_c"/>
</dbReference>
<evidence type="ECO:0000256" key="15">
    <source>
        <dbReference type="PIRSR" id="PIRSR606539-1"/>
    </source>
</evidence>
<feature type="binding site" evidence="16">
    <location>
        <position position="644"/>
    </location>
    <ligand>
        <name>ATP</name>
        <dbReference type="ChEBI" id="CHEBI:30616"/>
    </ligand>
</feature>
<evidence type="ECO:0000256" key="14">
    <source>
        <dbReference type="ARBA" id="ARBA00051303"/>
    </source>
</evidence>
<feature type="binding site" evidence="16">
    <location>
        <position position="967"/>
    </location>
    <ligand>
        <name>ATP</name>
        <dbReference type="ChEBI" id="CHEBI:30616"/>
    </ligand>
</feature>
<evidence type="ECO:0000259" key="20">
    <source>
        <dbReference type="Pfam" id="PF16212"/>
    </source>
</evidence>
<dbReference type="GO" id="GO:0016887">
    <property type="term" value="F:ATP hydrolysis activity"/>
    <property type="evidence" value="ECO:0007669"/>
    <property type="project" value="InterPro"/>
</dbReference>
<dbReference type="OMA" id="YDDWYMV"/>
<dbReference type="GO" id="GO:0000287">
    <property type="term" value="F:magnesium ion binding"/>
    <property type="evidence" value="ECO:0007669"/>
    <property type="project" value="UniProtKB-UniRule"/>
</dbReference>
<dbReference type="EC" id="7.6.2.1" evidence="18"/>
<evidence type="ECO:0000256" key="9">
    <source>
        <dbReference type="ARBA" id="ARBA00022842"/>
    </source>
</evidence>
<dbReference type="InterPro" id="IPR001757">
    <property type="entry name" value="P_typ_ATPase"/>
</dbReference>
<dbReference type="PROSITE" id="PS00154">
    <property type="entry name" value="ATPASE_E1_E2"/>
    <property type="match status" value="1"/>
</dbReference>
<dbReference type="EMBL" id="AAAB01008966">
    <property type="protein sequence ID" value="EAA13061.5"/>
    <property type="molecule type" value="Genomic_DNA"/>
</dbReference>
<reference evidence="21" key="1">
    <citation type="journal article" date="2002" name="Science">
        <title>The genome sequence of the malaria mosquito Anopheles gambiae.</title>
        <authorList>
            <person name="Holt R.A."/>
            <person name="Subramanian G.M."/>
            <person name="Halpern A."/>
            <person name="Sutton G.G."/>
            <person name="Charlab R."/>
            <person name="Nusskern D.R."/>
            <person name="Wincker P."/>
            <person name="Clark A.G."/>
            <person name="Ribeiro J.M."/>
            <person name="Wides R."/>
            <person name="Salzberg S.L."/>
            <person name="Loftus B."/>
            <person name="Yandell M."/>
            <person name="Majoros W.H."/>
            <person name="Rusch D.B."/>
            <person name="Lai Z."/>
            <person name="Kraft C.L."/>
            <person name="Abril J.F."/>
            <person name="Anthouard V."/>
            <person name="Arensburger P."/>
            <person name="Atkinson P.W."/>
            <person name="Baden H."/>
            <person name="de Berardinis V."/>
            <person name="Baldwin D."/>
            <person name="Benes V."/>
            <person name="Biedler J."/>
            <person name="Blass C."/>
            <person name="Bolanos R."/>
            <person name="Boscus D."/>
            <person name="Barnstead M."/>
            <person name="Cai S."/>
            <person name="Center A."/>
            <person name="Chaturverdi K."/>
            <person name="Christophides G.K."/>
            <person name="Chrystal M.A."/>
            <person name="Clamp M."/>
            <person name="Cravchik A."/>
            <person name="Curwen V."/>
            <person name="Dana A."/>
            <person name="Delcher A."/>
            <person name="Dew I."/>
            <person name="Evans C.A."/>
            <person name="Flanigan M."/>
            <person name="Grundschober-Freimoser A."/>
            <person name="Friedli L."/>
            <person name="Gu Z."/>
            <person name="Guan P."/>
            <person name="Guigo R."/>
            <person name="Hillenmeyer M.E."/>
            <person name="Hladun S.L."/>
            <person name="Hogan J.R."/>
            <person name="Hong Y.S."/>
            <person name="Hoover J."/>
            <person name="Jaillon O."/>
            <person name="Ke Z."/>
            <person name="Kodira C."/>
            <person name="Kokoza E."/>
            <person name="Koutsos A."/>
            <person name="Letunic I."/>
            <person name="Levitsky A."/>
            <person name="Liang Y."/>
            <person name="Lin J.J."/>
            <person name="Lobo N.F."/>
            <person name="Lopez J.R."/>
            <person name="Malek J.A."/>
            <person name="McIntosh T.C."/>
            <person name="Meister S."/>
            <person name="Miller J."/>
            <person name="Mobarry C."/>
            <person name="Mongin E."/>
            <person name="Murphy S.D."/>
            <person name="O'Brochta D.A."/>
            <person name="Pfannkoch C."/>
            <person name="Qi R."/>
            <person name="Regier M.A."/>
            <person name="Remington K."/>
            <person name="Shao H."/>
            <person name="Sharakhova M.V."/>
            <person name="Sitter C.D."/>
            <person name="Shetty J."/>
            <person name="Smith T.J."/>
            <person name="Strong R."/>
            <person name="Sun J."/>
            <person name="Thomasova D."/>
            <person name="Ton L.Q."/>
            <person name="Topalis P."/>
            <person name="Tu Z."/>
            <person name="Unger M.F."/>
            <person name="Walenz B."/>
            <person name="Wang A."/>
            <person name="Wang J."/>
            <person name="Wang M."/>
            <person name="Wang X."/>
            <person name="Woodford K.J."/>
            <person name="Wortman J.R."/>
            <person name="Wu M."/>
            <person name="Yao A."/>
            <person name="Zdobnov E.M."/>
            <person name="Zhang H."/>
            <person name="Zhao Q."/>
            <person name="Zhao S."/>
            <person name="Zhu S.C."/>
            <person name="Zhimulev I."/>
            <person name="Coluzzi M."/>
            <person name="della Torre A."/>
            <person name="Roth C.W."/>
            <person name="Louis C."/>
            <person name="Kalush F."/>
            <person name="Mural R.J."/>
            <person name="Myers E.W."/>
            <person name="Adams M.D."/>
            <person name="Smith H.O."/>
            <person name="Broder S."/>
            <person name="Gardner M.J."/>
            <person name="Fraser C.M."/>
            <person name="Birney E."/>
            <person name="Bork P."/>
            <person name="Brey P.T."/>
            <person name="Venter J.C."/>
            <person name="Weissenbach J."/>
            <person name="Kafatos F.C."/>
            <person name="Collins F.H."/>
            <person name="Hoffman S.L."/>
        </authorList>
    </citation>
    <scope>NUCLEOTIDE SEQUENCE [LARGE SCALE GENOMIC DNA]</scope>
    <source>
        <strain evidence="21">PEST</strain>
    </source>
</reference>
<dbReference type="SUPFAM" id="SSF81653">
    <property type="entry name" value="Calcium ATPase, transduction domain A"/>
    <property type="match status" value="1"/>
</dbReference>
<dbReference type="NCBIfam" id="TIGR01652">
    <property type="entry name" value="ATPase-Plipid"/>
    <property type="match status" value="2"/>
</dbReference>
<proteinExistence type="inferred from homology"/>
<evidence type="ECO:0000256" key="12">
    <source>
        <dbReference type="ARBA" id="ARBA00023136"/>
    </source>
</evidence>
<feature type="transmembrane region" description="Helical" evidence="18">
    <location>
        <begin position="1057"/>
        <end position="1074"/>
    </location>
</feature>
<evidence type="ECO:0000256" key="7">
    <source>
        <dbReference type="ARBA" id="ARBA00022741"/>
    </source>
</evidence>
<evidence type="ECO:0000256" key="1">
    <source>
        <dbReference type="ARBA" id="ARBA00004141"/>
    </source>
</evidence>
<keyword evidence="8 16" id="KW-0067">ATP-binding</keyword>
<dbReference type="NCBIfam" id="TIGR01494">
    <property type="entry name" value="ATPase_P-type"/>
    <property type="match status" value="1"/>
</dbReference>
<evidence type="ECO:0000259" key="19">
    <source>
        <dbReference type="Pfam" id="PF00122"/>
    </source>
</evidence>
<dbReference type="eggNOG" id="KOG0206">
    <property type="taxonomic scope" value="Eukaryota"/>
</dbReference>
<comment type="catalytic activity">
    <reaction evidence="14">
        <text>a 1,2-diacyl-sn-glycero-3-phospho-L-serine(out) + ATP + H2O = a 1,2-diacyl-sn-glycero-3-phospho-L-serine(in) + ADP + phosphate + H(+)</text>
        <dbReference type="Rhea" id="RHEA:38567"/>
        <dbReference type="ChEBI" id="CHEBI:15377"/>
        <dbReference type="ChEBI" id="CHEBI:15378"/>
        <dbReference type="ChEBI" id="CHEBI:30616"/>
        <dbReference type="ChEBI" id="CHEBI:43474"/>
        <dbReference type="ChEBI" id="CHEBI:57262"/>
        <dbReference type="ChEBI" id="CHEBI:456216"/>
    </reaction>
    <physiologicalReaction direction="left-to-right" evidence="14">
        <dbReference type="Rhea" id="RHEA:38568"/>
    </physiologicalReaction>
</comment>
<keyword evidence="6 17" id="KW-0479">Metal-binding</keyword>
<feature type="binding site" evidence="17">
    <location>
        <position position="968"/>
    </location>
    <ligand>
        <name>Mg(2+)</name>
        <dbReference type="ChEBI" id="CHEBI:18420"/>
    </ligand>
</feature>
<evidence type="ECO:0000256" key="11">
    <source>
        <dbReference type="ARBA" id="ARBA00022989"/>
    </source>
</evidence>
<dbReference type="InterPro" id="IPR018303">
    <property type="entry name" value="ATPase_P-typ_P_site"/>
</dbReference>
<name>Q7PMY3_ANOGA</name>
<gene>
    <name evidence="21" type="ORF">AgaP_AGAP011483</name>
</gene>
<dbReference type="SFLD" id="SFLDG00002">
    <property type="entry name" value="C1.7:_P-type_atpase_like"/>
    <property type="match status" value="1"/>
</dbReference>
<evidence type="ECO:0000256" key="17">
    <source>
        <dbReference type="PIRSR" id="PIRSR606539-3"/>
    </source>
</evidence>
<reference evidence="21" key="3">
    <citation type="journal article" date="2004" name="Trends Parasitol.">
        <title>The Anopheles gambiae genome: an update.</title>
        <authorList>
            <person name="Mongin E."/>
            <person name="Louis C."/>
            <person name="Holt R.A."/>
            <person name="Birney E."/>
            <person name="Collins F.H."/>
        </authorList>
    </citation>
    <scope>NUCLEOTIDE SEQUENCE</scope>
    <source>
        <strain evidence="21">PEST</strain>
    </source>
</reference>
<dbReference type="PANTHER" id="PTHR24092:SF150">
    <property type="entry name" value="PHOSPHOLIPID-TRANSPORTING ATPASE"/>
    <property type="match status" value="1"/>
</dbReference>
<feature type="transmembrane region" description="Helical" evidence="18">
    <location>
        <begin position="1141"/>
        <end position="1162"/>
    </location>
</feature>
<dbReference type="InterPro" id="IPR023298">
    <property type="entry name" value="ATPase_P-typ_TM_dom_sf"/>
</dbReference>
<feature type="non-terminal residue" evidence="21">
    <location>
        <position position="1253"/>
    </location>
</feature>
<dbReference type="Gene3D" id="3.40.1110.10">
    <property type="entry name" value="Calcium-transporting ATPase, cytoplasmic domain N"/>
    <property type="match status" value="1"/>
</dbReference>
<keyword evidence="12 18" id="KW-0472">Membrane</keyword>
<evidence type="ECO:0000256" key="10">
    <source>
        <dbReference type="ARBA" id="ARBA00022967"/>
    </source>
</evidence>
<keyword evidence="5 18" id="KW-0812">Transmembrane</keyword>
<dbReference type="Pfam" id="PF00122">
    <property type="entry name" value="E1-E2_ATPase"/>
    <property type="match status" value="1"/>
</dbReference>
<feature type="transmembrane region" description="Helical" evidence="18">
    <location>
        <begin position="1103"/>
        <end position="1121"/>
    </location>
</feature>
<dbReference type="SUPFAM" id="SSF81660">
    <property type="entry name" value="Metal cation-transporting ATPase, ATP-binding domain N"/>
    <property type="match status" value="1"/>
</dbReference>
<feature type="binding site" evidence="16">
    <location>
        <position position="822"/>
    </location>
    <ligand>
        <name>ATP</name>
        <dbReference type="ChEBI" id="CHEBI:30616"/>
    </ligand>
</feature>
<evidence type="ECO:0000256" key="4">
    <source>
        <dbReference type="ARBA" id="ARBA00022475"/>
    </source>
</evidence>
<reference evidence="21" key="5">
    <citation type="submission" date="2011-05" db="EMBL/GenBank/DDBJ databases">
        <authorList>
            <consortium name="VectorBase"/>
        </authorList>
    </citation>
    <scope>NUCLEOTIDE SEQUENCE</scope>
    <source>
        <strain evidence="21">PEST</strain>
    </source>
</reference>
<keyword evidence="9 17" id="KW-0460">Magnesium</keyword>